<sequence>MAVREKEFEKASTYYLTLGKVFYDRGNYLPGIAQALAGLRVIEQFKVNNDTLKFNQFSLLSASYSRLPMSDSATFWFTKANDWLKQQPLIAKKIPADVCGHYLNQGLFYGWTGDFGRSTKYLREALVLSKAVKNIRLESIAYNYLGNSYFRQKNFREADHYYRKALAGYRSGSTDKCWGEIILGNNLRAEGRLSEGITHIRTGQKDYNRIKRGDPAQQDIDFEIQSSNYLAECFRAAKDFNAAEKSYRTCIELHKRSGRLQGEFIAFSWIGLAHIARQRQSLDSALHYADEAINASRYPVAKKKTAFPAVVSEKTLYEALLISAEVKQDKWKKTNSVKQLAEAVLAYEESLEAAARLRRNMIPEESKHFHVERVAKSASTAVRLCYEIYTKTKSDQWKSLLFDLTERNRSMVISDLLHEKYRVVKKVPSRIIAVERTLKQRNTELNKQLAASRTKQSTDSLLALLNTVDVQSYNFLDSLEREFSQYYALKYDFKELSLADVADRLEKNTAYLSYFIDGESLYCIFIHNGKSKVKRMRLPANFPALVMQLRQALVADPVMFAFSGHSQSAALNDILIKPFLRPEKSIRRLIITRDGLLHYLPFEVLEPKDKPEHFLARNYAISYSYSAKLTFDADRQFKGAPKVLGFAPFAGDNVPDSSKLISSLSEVKAWKGVILIDSAATKPSLHKMIGQTDILLLATHAMADVKSPEHSFIALHPDTPDSLLYATEIVNMPLEKLRMVILSACEGHEGSFNKAEGLLSLARAFRIAGCQTILTTSWKAQSESTSEFSKLFHQYLTEGYPTDIALLKTRQQFFTDSRLLKWAHPYYWANFTLIGNSAVIYPPEIAYNPWYYWVVALLFIVFLLLIISRSRAAGPL</sequence>
<name>A0A9X1PH92_9BACT</name>
<evidence type="ECO:0000256" key="2">
    <source>
        <dbReference type="SAM" id="Phobius"/>
    </source>
</evidence>
<feature type="domain" description="CHAT" evidence="3">
    <location>
        <begin position="569"/>
        <end position="836"/>
    </location>
</feature>
<dbReference type="PANTHER" id="PTHR10098">
    <property type="entry name" value="RAPSYN-RELATED"/>
    <property type="match status" value="1"/>
</dbReference>
<keyword evidence="2" id="KW-1133">Transmembrane helix</keyword>
<keyword evidence="2" id="KW-0812">Transmembrane</keyword>
<keyword evidence="1" id="KW-0802">TPR repeat</keyword>
<dbReference type="SMART" id="SM00028">
    <property type="entry name" value="TPR"/>
    <property type="match status" value="5"/>
</dbReference>
<gene>
    <name evidence="4" type="ORF">LXM26_03795</name>
</gene>
<dbReference type="InterPro" id="IPR019734">
    <property type="entry name" value="TPR_rpt"/>
</dbReference>
<dbReference type="Proteomes" id="UP001139000">
    <property type="component" value="Unassembled WGS sequence"/>
</dbReference>
<reference evidence="4" key="1">
    <citation type="submission" date="2021-12" db="EMBL/GenBank/DDBJ databases">
        <title>Novel species in genus Dyadobacter.</title>
        <authorList>
            <person name="Ma C."/>
        </authorList>
    </citation>
    <scope>NUCLEOTIDE SEQUENCE</scope>
    <source>
        <strain evidence="4">LJ419</strain>
    </source>
</reference>
<feature type="repeat" description="TPR" evidence="1">
    <location>
        <begin position="139"/>
        <end position="172"/>
    </location>
</feature>
<dbReference type="PROSITE" id="PS50005">
    <property type="entry name" value="TPR"/>
    <property type="match status" value="1"/>
</dbReference>
<dbReference type="InterPro" id="IPR024983">
    <property type="entry name" value="CHAT_dom"/>
</dbReference>
<evidence type="ECO:0000259" key="3">
    <source>
        <dbReference type="Pfam" id="PF12770"/>
    </source>
</evidence>
<feature type="transmembrane region" description="Helical" evidence="2">
    <location>
        <begin position="850"/>
        <end position="867"/>
    </location>
</feature>
<protein>
    <submittedName>
        <fullName evidence="4">CHAT domain-containing protein</fullName>
    </submittedName>
</protein>
<proteinExistence type="predicted"/>
<comment type="caution">
    <text evidence="4">The sequence shown here is derived from an EMBL/GenBank/DDBJ whole genome shotgun (WGS) entry which is preliminary data.</text>
</comment>
<dbReference type="InterPro" id="IPR011990">
    <property type="entry name" value="TPR-like_helical_dom_sf"/>
</dbReference>
<dbReference type="Gene3D" id="1.25.40.10">
    <property type="entry name" value="Tetratricopeptide repeat domain"/>
    <property type="match status" value="2"/>
</dbReference>
<dbReference type="SUPFAM" id="SSF81901">
    <property type="entry name" value="HCP-like"/>
    <property type="match status" value="1"/>
</dbReference>
<dbReference type="Pfam" id="PF12770">
    <property type="entry name" value="CHAT"/>
    <property type="match status" value="1"/>
</dbReference>
<dbReference type="PANTHER" id="PTHR10098:SF108">
    <property type="entry name" value="TETRATRICOPEPTIDE REPEAT PROTEIN 28"/>
    <property type="match status" value="1"/>
</dbReference>
<evidence type="ECO:0000313" key="4">
    <source>
        <dbReference type="EMBL" id="MCF0060601.1"/>
    </source>
</evidence>
<keyword evidence="2" id="KW-0472">Membrane</keyword>
<dbReference type="RefSeq" id="WP_234653465.1">
    <property type="nucleotide sequence ID" value="NZ_CP094997.1"/>
</dbReference>
<evidence type="ECO:0000256" key="1">
    <source>
        <dbReference type="PROSITE-ProRule" id="PRU00339"/>
    </source>
</evidence>
<keyword evidence="5" id="KW-1185">Reference proteome</keyword>
<organism evidence="4 5">
    <name type="scientific">Dyadobacter chenwenxiniae</name>
    <dbReference type="NCBI Taxonomy" id="2906456"/>
    <lineage>
        <taxon>Bacteria</taxon>
        <taxon>Pseudomonadati</taxon>
        <taxon>Bacteroidota</taxon>
        <taxon>Cytophagia</taxon>
        <taxon>Cytophagales</taxon>
        <taxon>Spirosomataceae</taxon>
        <taxon>Dyadobacter</taxon>
    </lineage>
</organism>
<dbReference type="Pfam" id="PF13424">
    <property type="entry name" value="TPR_12"/>
    <property type="match status" value="1"/>
</dbReference>
<dbReference type="EMBL" id="JAJTTC010000001">
    <property type="protein sequence ID" value="MCF0060601.1"/>
    <property type="molecule type" value="Genomic_DNA"/>
</dbReference>
<accession>A0A9X1PH92</accession>
<evidence type="ECO:0000313" key="5">
    <source>
        <dbReference type="Proteomes" id="UP001139000"/>
    </source>
</evidence>
<dbReference type="AlphaFoldDB" id="A0A9X1PH92"/>